<feature type="signal peptide" evidence="2">
    <location>
        <begin position="1"/>
        <end position="32"/>
    </location>
</feature>
<sequence>MHIQMIRSQKNIALLLALIMMASLVMPVSVMADTTNETLPSGTVAFAIDQPGYTIDGQWQSSDAAPYMQDNRTMVPVRFAAEALGATVDWNGETKTVTVTKDSDVITIEIGSRNLTKNGQLFMEMDTVAVIVDPGRTMIPVSRLAEALGVPFDWDPVNRIAYFMPGTGEVTRTTEDDTSDTIFDAPGTYGPEEGTETIDGNVRVTAAGVILQNLTITGNLTITETVGDGDVTLNNITVAGDTFIQGGGINSIHINGGQYGKVYVQTTETGAVRIVAVDADGIEVVIAEDATGQKIILEGTFQQVTIDAKDVVFETKGDTNINRLEITEKAANATGTISEGTTINNARIDGENSQWEGATGAIKSASGSKSGNQDVDDPDSVIQRPQPTPAPTPSRDRDRDSSAPSTPAVTVGAINNVTINEGATATRTVVTTPTDATITAVSSNAGVATVAVSGKIITITGVSEGTATVTVTGTRAGYTNGTRTFTVTVTTPPPGTFPVTATINPSGGGEVTGTGNYYEGANVTLTAVPNTGFEFIDWNIGAETVTGSVYGFTMPAAAVHATANFSPTSIPVNYFTFDPETKTITGYDSAGGLDVIIPSAIDGIPVENIGENAFRNKLLTSVTIPNSVTSLGSLAFAQNKLTTLTIPTSVTSISESAFAYNELTSVNIPANVSTIGRYAFVNNNLTTLTIPNSVTHIGEGAFGYNNLTTLTIPNSVTSLGISAFAFNNLTTLTIPTSITSISQGAFSNNELTSVIIPANVSTIGRNAFENNKLTTLTIPTSITSISQGAFSRNELTSITIGAGVTLGDHLLEGSDPPNNRFRDAYIAGGAGTYTGTQTGSWINVVYFSHEETASIHGNFITITGYNTAGGLDVIIPSTINGLPVKHIQAEAFRSKGLTSVTIPDSVEDIGEFAFALNKLTTLTIPTSITTIEQYAFAANELTTLTIPTSITTIGQYAFYNNELTTLTIPDSVTIGNRAFEKNKLTTITIGSGVTLGDHLLEAAHPVHNNLFRDAYTAGGAGTYIGEQTGVWVKIP</sequence>
<keyword evidence="6" id="KW-1185">Reference proteome</keyword>
<organism evidence="5 6">
    <name type="scientific">Anoxynatronum sibiricum</name>
    <dbReference type="NCBI Taxonomy" id="210623"/>
    <lineage>
        <taxon>Bacteria</taxon>
        <taxon>Bacillati</taxon>
        <taxon>Bacillota</taxon>
        <taxon>Clostridia</taxon>
        <taxon>Eubacteriales</taxon>
        <taxon>Clostridiaceae</taxon>
        <taxon>Anoxynatronum</taxon>
    </lineage>
</organism>
<name>A0ABU9VRR6_9CLOT</name>
<proteinExistence type="predicted"/>
<dbReference type="Gene3D" id="3.30.457.10">
    <property type="entry name" value="Copper amine oxidase-like, N-terminal domain"/>
    <property type="match status" value="1"/>
</dbReference>
<feature type="domain" description="Copper amine oxidase-like N-terminal" evidence="3">
    <location>
        <begin position="55"/>
        <end position="159"/>
    </location>
</feature>
<evidence type="ECO:0000259" key="3">
    <source>
        <dbReference type="Pfam" id="PF07833"/>
    </source>
</evidence>
<dbReference type="Proteomes" id="UP001407405">
    <property type="component" value="Unassembled WGS sequence"/>
</dbReference>
<gene>
    <name evidence="5" type="ORF">AAIG11_05200</name>
</gene>
<feature type="chain" id="PRO_5045688383" evidence="2">
    <location>
        <begin position="33"/>
        <end position="1035"/>
    </location>
</feature>
<feature type="domain" description="Bacterial repeat" evidence="4">
    <location>
        <begin position="500"/>
        <end position="567"/>
    </location>
</feature>
<reference evidence="5 6" key="1">
    <citation type="submission" date="2024-04" db="EMBL/GenBank/DDBJ databases">
        <title>Genome sequencing and metabolic network reconstruction of aminoacids and betaine degradation by Anoxynatronum sibiricum.</title>
        <authorList>
            <person name="Detkova E.N."/>
            <person name="Boltjanskaja Y.V."/>
            <person name="Mardanov A.V."/>
            <person name="Kevbrin V."/>
        </authorList>
    </citation>
    <scope>NUCLEOTIDE SEQUENCE [LARGE SCALE GENOMIC DNA]</scope>
    <source>
        <strain evidence="5 6">Z-7981</strain>
    </source>
</reference>
<dbReference type="SUPFAM" id="SSF55383">
    <property type="entry name" value="Copper amine oxidase, domain N"/>
    <property type="match status" value="1"/>
</dbReference>
<evidence type="ECO:0000259" key="4">
    <source>
        <dbReference type="Pfam" id="PF18998"/>
    </source>
</evidence>
<dbReference type="RefSeq" id="WP_343185185.1">
    <property type="nucleotide sequence ID" value="NZ_JBCITM010000004.1"/>
</dbReference>
<accession>A0ABU9VRR6</accession>
<dbReference type="Pfam" id="PF13306">
    <property type="entry name" value="LRR_5"/>
    <property type="match status" value="2"/>
</dbReference>
<feature type="region of interest" description="Disordered" evidence="1">
    <location>
        <begin position="361"/>
        <end position="408"/>
    </location>
</feature>
<evidence type="ECO:0000313" key="6">
    <source>
        <dbReference type="Proteomes" id="UP001407405"/>
    </source>
</evidence>
<dbReference type="EMBL" id="JBCITM010000004">
    <property type="protein sequence ID" value="MEN1759855.1"/>
    <property type="molecule type" value="Genomic_DNA"/>
</dbReference>
<keyword evidence="2" id="KW-0732">Signal</keyword>
<dbReference type="Pfam" id="PF18998">
    <property type="entry name" value="Flg_new_2"/>
    <property type="match status" value="1"/>
</dbReference>
<evidence type="ECO:0000313" key="5">
    <source>
        <dbReference type="EMBL" id="MEN1759855.1"/>
    </source>
</evidence>
<dbReference type="Pfam" id="PF07833">
    <property type="entry name" value="Cu_amine_oxidN1"/>
    <property type="match status" value="1"/>
</dbReference>
<dbReference type="InterPro" id="IPR053139">
    <property type="entry name" value="Surface_bspA-like"/>
</dbReference>
<dbReference type="InterPro" id="IPR036582">
    <property type="entry name" value="Mao_N_sf"/>
</dbReference>
<evidence type="ECO:0000256" key="2">
    <source>
        <dbReference type="SAM" id="SignalP"/>
    </source>
</evidence>
<dbReference type="InterPro" id="IPR012854">
    <property type="entry name" value="Cu_amine_oxidase-like_N"/>
</dbReference>
<dbReference type="PANTHER" id="PTHR45661:SF3">
    <property type="entry name" value="IG-LIKE DOMAIN-CONTAINING PROTEIN"/>
    <property type="match status" value="1"/>
</dbReference>
<feature type="compositionally biased region" description="Low complexity" evidence="1">
    <location>
        <begin position="361"/>
        <end position="371"/>
    </location>
</feature>
<dbReference type="InterPro" id="IPR044060">
    <property type="entry name" value="Bacterial_rp_domain"/>
</dbReference>
<comment type="caution">
    <text evidence="5">The sequence shown here is derived from an EMBL/GenBank/DDBJ whole genome shotgun (WGS) entry which is preliminary data.</text>
</comment>
<dbReference type="PANTHER" id="PTHR45661">
    <property type="entry name" value="SURFACE ANTIGEN"/>
    <property type="match status" value="1"/>
</dbReference>
<dbReference type="InterPro" id="IPR032675">
    <property type="entry name" value="LRR_dom_sf"/>
</dbReference>
<evidence type="ECO:0000256" key="1">
    <source>
        <dbReference type="SAM" id="MobiDB-lite"/>
    </source>
</evidence>
<dbReference type="Gene3D" id="3.80.10.10">
    <property type="entry name" value="Ribonuclease Inhibitor"/>
    <property type="match status" value="4"/>
</dbReference>
<dbReference type="SUPFAM" id="SSF52058">
    <property type="entry name" value="L domain-like"/>
    <property type="match status" value="1"/>
</dbReference>
<protein>
    <submittedName>
        <fullName evidence="5">Leucine-rich repeat protein</fullName>
    </submittedName>
</protein>
<dbReference type="Gene3D" id="2.60.40.1080">
    <property type="match status" value="1"/>
</dbReference>
<dbReference type="InterPro" id="IPR026906">
    <property type="entry name" value="LRR_5"/>
</dbReference>